<keyword evidence="6" id="KW-0539">Nucleus</keyword>
<dbReference type="EMBL" id="VMNF01000009">
    <property type="protein sequence ID" value="TXC01009.1"/>
    <property type="molecule type" value="Genomic_DNA"/>
</dbReference>
<dbReference type="AlphaFoldDB" id="A0A5C6SST2"/>
<evidence type="ECO:0000256" key="6">
    <source>
        <dbReference type="ARBA" id="ARBA00023242"/>
    </source>
</evidence>
<keyword evidence="4 7" id="KW-0863">Zinc-finger</keyword>
<dbReference type="SUPFAM" id="SSF57667">
    <property type="entry name" value="beta-beta-alpha zinc fingers"/>
    <property type="match status" value="1"/>
</dbReference>
<dbReference type="InterPro" id="IPR013087">
    <property type="entry name" value="Znf_C2H2_type"/>
</dbReference>
<feature type="compositionally biased region" description="Basic and acidic residues" evidence="8">
    <location>
        <begin position="68"/>
        <end position="80"/>
    </location>
</feature>
<dbReference type="Gene3D" id="3.30.160.60">
    <property type="entry name" value="Classic Zinc Finger"/>
    <property type="match status" value="1"/>
</dbReference>
<evidence type="ECO:0000313" key="11">
    <source>
        <dbReference type="Proteomes" id="UP000321331"/>
    </source>
</evidence>
<dbReference type="InterPro" id="IPR051059">
    <property type="entry name" value="VerF-like"/>
</dbReference>
<dbReference type="PROSITE" id="PS00028">
    <property type="entry name" value="ZINC_FINGER_C2H2_1"/>
    <property type="match status" value="1"/>
</dbReference>
<dbReference type="PANTHER" id="PTHR40626:SF13">
    <property type="entry name" value="RESPIRATION FACTOR 2-RELATED"/>
    <property type="match status" value="1"/>
</dbReference>
<dbReference type="GO" id="GO:0000978">
    <property type="term" value="F:RNA polymerase II cis-regulatory region sequence-specific DNA binding"/>
    <property type="evidence" value="ECO:0007669"/>
    <property type="project" value="InterPro"/>
</dbReference>
<dbReference type="GO" id="GO:0000785">
    <property type="term" value="C:chromatin"/>
    <property type="evidence" value="ECO:0007669"/>
    <property type="project" value="TreeGrafter"/>
</dbReference>
<evidence type="ECO:0000256" key="8">
    <source>
        <dbReference type="SAM" id="MobiDB-lite"/>
    </source>
</evidence>
<dbReference type="GO" id="GO:0006351">
    <property type="term" value="P:DNA-templated transcription"/>
    <property type="evidence" value="ECO:0007669"/>
    <property type="project" value="InterPro"/>
</dbReference>
<dbReference type="PROSITE" id="PS50157">
    <property type="entry name" value="ZINC_FINGER_C2H2_2"/>
    <property type="match status" value="1"/>
</dbReference>
<evidence type="ECO:0000256" key="5">
    <source>
        <dbReference type="ARBA" id="ARBA00022833"/>
    </source>
</evidence>
<evidence type="ECO:0000313" key="10">
    <source>
        <dbReference type="EMBL" id="TXC01009.1"/>
    </source>
</evidence>
<accession>A0A5C6SST2</accession>
<dbReference type="GO" id="GO:0005634">
    <property type="term" value="C:nucleus"/>
    <property type="evidence" value="ECO:0007669"/>
    <property type="project" value="UniProtKB-SubCell"/>
</dbReference>
<gene>
    <name evidence="10" type="ORF">FocTR4_00007900</name>
</gene>
<feature type="compositionally biased region" description="Low complexity" evidence="8">
    <location>
        <begin position="81"/>
        <end position="100"/>
    </location>
</feature>
<comment type="caution">
    <text evidence="10">The sequence shown here is derived from an EMBL/GenBank/DDBJ whole genome shotgun (WGS) entry which is preliminary data.</text>
</comment>
<proteinExistence type="predicted"/>
<keyword evidence="3" id="KW-0677">Repeat</keyword>
<evidence type="ECO:0000256" key="4">
    <source>
        <dbReference type="ARBA" id="ARBA00022771"/>
    </source>
</evidence>
<organism evidence="10 11">
    <name type="scientific">Fusarium oxysporum f. sp. cubense</name>
    <dbReference type="NCBI Taxonomy" id="61366"/>
    <lineage>
        <taxon>Eukaryota</taxon>
        <taxon>Fungi</taxon>
        <taxon>Dikarya</taxon>
        <taxon>Ascomycota</taxon>
        <taxon>Pezizomycotina</taxon>
        <taxon>Sordariomycetes</taxon>
        <taxon>Hypocreomycetidae</taxon>
        <taxon>Hypocreales</taxon>
        <taxon>Nectriaceae</taxon>
        <taxon>Fusarium</taxon>
        <taxon>Fusarium oxysporum species complex</taxon>
    </lineage>
</organism>
<keyword evidence="2" id="KW-0479">Metal-binding</keyword>
<evidence type="ECO:0000256" key="7">
    <source>
        <dbReference type="PROSITE-ProRule" id="PRU00042"/>
    </source>
</evidence>
<reference evidence="10 11" key="1">
    <citation type="submission" date="2019-07" db="EMBL/GenBank/DDBJ databases">
        <title>The First High-Quality Draft Genome Sequence of the Causal Agent of the Current Panama Disease Epidemic.</title>
        <authorList>
            <person name="Warmington R.J."/>
            <person name="Kay W."/>
            <person name="Jeffries A."/>
            <person name="Bebber D."/>
            <person name="Moore K."/>
            <person name="Studholme D.J."/>
        </authorList>
    </citation>
    <scope>NUCLEOTIDE SEQUENCE [LARGE SCALE GENOMIC DNA]</scope>
    <source>
        <strain evidence="10 11">TR4</strain>
    </source>
</reference>
<name>A0A5C6SST2_FUSOC</name>
<evidence type="ECO:0000256" key="1">
    <source>
        <dbReference type="ARBA" id="ARBA00004123"/>
    </source>
</evidence>
<dbReference type="GO" id="GO:0000981">
    <property type="term" value="F:DNA-binding transcription factor activity, RNA polymerase II-specific"/>
    <property type="evidence" value="ECO:0007669"/>
    <property type="project" value="InterPro"/>
</dbReference>
<feature type="region of interest" description="Disordered" evidence="8">
    <location>
        <begin position="68"/>
        <end position="128"/>
    </location>
</feature>
<feature type="domain" description="C2H2-type" evidence="9">
    <location>
        <begin position="24"/>
        <end position="51"/>
    </location>
</feature>
<protein>
    <recommendedName>
        <fullName evidence="9">C2H2-type domain-containing protein</fullName>
    </recommendedName>
</protein>
<dbReference type="Proteomes" id="UP000321331">
    <property type="component" value="Unassembled WGS sequence"/>
</dbReference>
<keyword evidence="5" id="KW-0862">Zinc</keyword>
<dbReference type="InterPro" id="IPR036236">
    <property type="entry name" value="Znf_C2H2_sf"/>
</dbReference>
<dbReference type="PANTHER" id="PTHR40626">
    <property type="entry name" value="MIP31509P"/>
    <property type="match status" value="1"/>
</dbReference>
<evidence type="ECO:0000256" key="2">
    <source>
        <dbReference type="ARBA" id="ARBA00022723"/>
    </source>
</evidence>
<dbReference type="GO" id="GO:0008270">
    <property type="term" value="F:zinc ion binding"/>
    <property type="evidence" value="ECO:0007669"/>
    <property type="project" value="UniProtKB-KW"/>
</dbReference>
<evidence type="ECO:0000256" key="3">
    <source>
        <dbReference type="ARBA" id="ARBA00022737"/>
    </source>
</evidence>
<feature type="non-terminal residue" evidence="10">
    <location>
        <position position="643"/>
    </location>
</feature>
<comment type="subcellular location">
    <subcellularLocation>
        <location evidence="1">Nucleus</location>
    </subcellularLocation>
</comment>
<evidence type="ECO:0000259" key="9">
    <source>
        <dbReference type="PROSITE" id="PS50157"/>
    </source>
</evidence>
<sequence>MVLAESPDAEPRGDASPVAASRVFNCTQCKSKFNRQAHLKRHQKSHRADKPFSCLYCKLSSSRKDVITRHTRNFHPDKMRTPSNGNSRSRSSLSPRRAASIQAQSDLDGTASDKEPRRMSTLGTSLSQDSDVTSAVYESFGDSISRENRLLGLDAPTVTSTDMLDIWGDFQFADPAMSQLIGPDVLLLPDMAPHDHQGIRLPPLQAPPSPISSTSIASCPPESRGAFYIEDEQYQRAKQNYDAVTTSERFSSYRFPSKFAVSRFVRGFFEYMAPHMPIVHLPTFNIISTPAPLLIEIMACGALYAKEPTAAQSLHVAALLLMRRLAHEAIRELEVPETPTYKEWVHHETLNRCLSAIVILSAALFLDSPERCSLLTIQHTRFPLPSSASLWSKDEGCWKRPNETFYSTDTVKLVLDGYELPPQNSDFGFATIVSAVVCHICAFESLFGAQHPDLFNTFIEKMDGPVQALKNAWKEQSSTQFLIESSVSHMAHTTRSMILSTSFHLYGSQQLRTMKESLQSPALFDRASLETSSDICLTARLEKALIMAAEMLRSDCQTGLGYIKSVGLHKFAPLAFIAPYEGTLLLCWYLQSKKSGRSLHPVVDKLISDAISEADGWVDLHHESLEVFPLELYAKLFDSSLWH</sequence>
<dbReference type="SMART" id="SM00355">
    <property type="entry name" value="ZnF_C2H2"/>
    <property type="match status" value="2"/>
</dbReference>